<protein>
    <recommendedName>
        <fullName evidence="3">Reverse transcriptase domain-containing protein</fullName>
    </recommendedName>
</protein>
<evidence type="ECO:0008006" key="3">
    <source>
        <dbReference type="Google" id="ProtNLM"/>
    </source>
</evidence>
<proteinExistence type="predicted"/>
<sequence length="141" mass="16055">MASSWRPEHSFFFPHKMVKVRKAKNSVRVLYTDVGQKLEDPSLIADEAVRFYQKLLGTTDPVVNGGDVSTLQSLLNYKVLENFARDLINPVTEDEIKSALWSMNGDRAPGLDGYTAQFFKASKQGFYCFRPQFLSKWQIIG</sequence>
<gene>
    <name evidence="1" type="ORF">CDL15_Pgr001572</name>
</gene>
<reference evidence="2" key="1">
    <citation type="journal article" date="2017" name="Plant J.">
        <title>The pomegranate (Punica granatum L.) genome and the genomics of punicalagin biosynthesis.</title>
        <authorList>
            <person name="Qin G."/>
            <person name="Xu C."/>
            <person name="Ming R."/>
            <person name="Tang H."/>
            <person name="Guyot R."/>
            <person name="Kramer E.M."/>
            <person name="Hu Y."/>
            <person name="Yi X."/>
            <person name="Qi Y."/>
            <person name="Xu X."/>
            <person name="Gao Z."/>
            <person name="Pan H."/>
            <person name="Jian J."/>
            <person name="Tian Y."/>
            <person name="Yue Z."/>
            <person name="Xu Y."/>
        </authorList>
    </citation>
    <scope>NUCLEOTIDE SEQUENCE [LARGE SCALE GENOMIC DNA]</scope>
    <source>
        <strain evidence="2">cv. Dabenzi</strain>
    </source>
</reference>
<name>A0A218XBC3_PUNGR</name>
<dbReference type="EMBL" id="MTKT01002011">
    <property type="protein sequence ID" value="OWM81999.1"/>
    <property type="molecule type" value="Genomic_DNA"/>
</dbReference>
<evidence type="ECO:0000313" key="2">
    <source>
        <dbReference type="Proteomes" id="UP000197138"/>
    </source>
</evidence>
<dbReference type="AlphaFoldDB" id="A0A218XBC3"/>
<accession>A0A218XBC3</accession>
<dbReference type="Proteomes" id="UP000197138">
    <property type="component" value="Unassembled WGS sequence"/>
</dbReference>
<evidence type="ECO:0000313" key="1">
    <source>
        <dbReference type="EMBL" id="OWM81999.1"/>
    </source>
</evidence>
<comment type="caution">
    <text evidence="1">The sequence shown here is derived from an EMBL/GenBank/DDBJ whole genome shotgun (WGS) entry which is preliminary data.</text>
</comment>
<organism evidence="1 2">
    <name type="scientific">Punica granatum</name>
    <name type="common">Pomegranate</name>
    <dbReference type="NCBI Taxonomy" id="22663"/>
    <lineage>
        <taxon>Eukaryota</taxon>
        <taxon>Viridiplantae</taxon>
        <taxon>Streptophyta</taxon>
        <taxon>Embryophyta</taxon>
        <taxon>Tracheophyta</taxon>
        <taxon>Spermatophyta</taxon>
        <taxon>Magnoliopsida</taxon>
        <taxon>eudicotyledons</taxon>
        <taxon>Gunneridae</taxon>
        <taxon>Pentapetalae</taxon>
        <taxon>rosids</taxon>
        <taxon>malvids</taxon>
        <taxon>Myrtales</taxon>
        <taxon>Lythraceae</taxon>
        <taxon>Punica</taxon>
    </lineage>
</organism>